<accession>A0ABY2QJS4</accession>
<comment type="caution">
    <text evidence="2">The sequence shown here is derived from an EMBL/GenBank/DDBJ whole genome shotgun (WGS) entry which is preliminary data.</text>
</comment>
<protein>
    <submittedName>
        <fullName evidence="2">Metalloendopeptidase</fullName>
    </submittedName>
</protein>
<keyword evidence="3" id="KW-1185">Reference proteome</keyword>
<evidence type="ECO:0000313" key="3">
    <source>
        <dbReference type="Proteomes" id="UP000308038"/>
    </source>
</evidence>
<evidence type="ECO:0000256" key="1">
    <source>
        <dbReference type="SAM" id="Coils"/>
    </source>
</evidence>
<feature type="non-terminal residue" evidence="2">
    <location>
        <position position="243"/>
    </location>
</feature>
<organism evidence="2 3">
    <name type="scientific">Sphingomonas olei</name>
    <dbReference type="NCBI Taxonomy" id="1886787"/>
    <lineage>
        <taxon>Bacteria</taxon>
        <taxon>Pseudomonadati</taxon>
        <taxon>Pseudomonadota</taxon>
        <taxon>Alphaproteobacteria</taxon>
        <taxon>Sphingomonadales</taxon>
        <taxon>Sphingomonadaceae</taxon>
        <taxon>Sphingomonas</taxon>
    </lineage>
</organism>
<gene>
    <name evidence="2" type="ORF">E5988_02105</name>
</gene>
<name>A0ABY2QJS4_9SPHN</name>
<reference evidence="2 3" key="1">
    <citation type="submission" date="2019-04" db="EMBL/GenBank/DDBJ databases">
        <title>Microbes associate with the intestines of laboratory mice.</title>
        <authorList>
            <person name="Navarre W."/>
            <person name="Wong E."/>
            <person name="Huang K.C."/>
            <person name="Tropini C."/>
            <person name="Ng K."/>
            <person name="Yu B."/>
        </authorList>
    </citation>
    <scope>NUCLEOTIDE SEQUENCE [LARGE SCALE GENOMIC DNA]</scope>
    <source>
        <strain evidence="2 3">NM83_B4-11</strain>
    </source>
</reference>
<evidence type="ECO:0000313" key="2">
    <source>
        <dbReference type="EMBL" id="THG41351.1"/>
    </source>
</evidence>
<proteinExistence type="predicted"/>
<keyword evidence="1" id="KW-0175">Coiled coil</keyword>
<sequence length="243" mass="25668">MLVGAAMLLASATSAPDPIAVERRRLTQAKQEAARAAARARDLERRAAQQQDAVARAQAEEKAVGARIRRAEADVAAARARLALVEALLARQRAELGERQQPVARLVAALASLARRPAAAAIVQPGSVSDLVHVRAVLGSTLPAVRRGTAALRTDLADTRKLRADATLATTALDQSRTALVGERQQLAALRARHAAAALQYNRDALIQSDRAIAMGEEARDIIDRMAAIGETRATLGTLAALP</sequence>
<dbReference type="Proteomes" id="UP000308038">
    <property type="component" value="Unassembled WGS sequence"/>
</dbReference>
<dbReference type="EMBL" id="SSTI01000002">
    <property type="protein sequence ID" value="THG41351.1"/>
    <property type="molecule type" value="Genomic_DNA"/>
</dbReference>
<feature type="coiled-coil region" evidence="1">
    <location>
        <begin position="19"/>
        <end position="95"/>
    </location>
</feature>